<comment type="caution">
    <text evidence="2">The sequence shown here is derived from an EMBL/GenBank/DDBJ whole genome shotgun (WGS) entry which is preliminary data.</text>
</comment>
<organism evidence="2 3">
    <name type="scientific">Schizophyllum amplum</name>
    <dbReference type="NCBI Taxonomy" id="97359"/>
    <lineage>
        <taxon>Eukaryota</taxon>
        <taxon>Fungi</taxon>
        <taxon>Dikarya</taxon>
        <taxon>Basidiomycota</taxon>
        <taxon>Agaricomycotina</taxon>
        <taxon>Agaricomycetes</taxon>
        <taxon>Agaricomycetidae</taxon>
        <taxon>Agaricales</taxon>
        <taxon>Schizophyllaceae</taxon>
        <taxon>Schizophyllum</taxon>
    </lineage>
</organism>
<feature type="region of interest" description="Disordered" evidence="1">
    <location>
        <begin position="1"/>
        <end position="34"/>
    </location>
</feature>
<proteinExistence type="predicted"/>
<dbReference type="EMBL" id="VDMD01000050">
    <property type="protein sequence ID" value="TRM57254.1"/>
    <property type="molecule type" value="Genomic_DNA"/>
</dbReference>
<gene>
    <name evidence="2" type="ORF">BD626DRAFT_560454</name>
</gene>
<name>A0A550BXI4_9AGAR</name>
<evidence type="ECO:0000256" key="1">
    <source>
        <dbReference type="SAM" id="MobiDB-lite"/>
    </source>
</evidence>
<feature type="compositionally biased region" description="Low complexity" evidence="1">
    <location>
        <begin position="9"/>
        <end position="34"/>
    </location>
</feature>
<dbReference type="Proteomes" id="UP000320762">
    <property type="component" value="Unassembled WGS sequence"/>
</dbReference>
<reference evidence="2 3" key="1">
    <citation type="journal article" date="2019" name="New Phytol.">
        <title>Comparative genomics reveals unique wood-decay strategies and fruiting body development in the Schizophyllaceae.</title>
        <authorList>
            <person name="Almasi E."/>
            <person name="Sahu N."/>
            <person name="Krizsan K."/>
            <person name="Balint B."/>
            <person name="Kovacs G.M."/>
            <person name="Kiss B."/>
            <person name="Cseklye J."/>
            <person name="Drula E."/>
            <person name="Henrissat B."/>
            <person name="Nagy I."/>
            <person name="Chovatia M."/>
            <person name="Adam C."/>
            <person name="LaButti K."/>
            <person name="Lipzen A."/>
            <person name="Riley R."/>
            <person name="Grigoriev I.V."/>
            <person name="Nagy L.G."/>
        </authorList>
    </citation>
    <scope>NUCLEOTIDE SEQUENCE [LARGE SCALE GENOMIC DNA]</scope>
    <source>
        <strain evidence="2 3">NL-1724</strain>
    </source>
</reference>
<keyword evidence="3" id="KW-1185">Reference proteome</keyword>
<sequence length="493" mass="55865">MIVRRRQCTRTQTLRSNPDLTGSQASAGAEAAPERAAYTRAGREYRSISGQSKTVSLPPELISKIIIDALPDEWADGRPLSIILPASQVSHHFREVCLSTPSLWQHVVYRNDDYLADEIEALREHLRRSGDASLCIEMGDLDYFEDGAVLDGDDDCTAEVWRLLFAQSRRWRQALLVLNDRVPVPATYTQPLDVSMLERVALVYRAYGGNGIPELPVLCWFANAPALRRLAFTEPFSPSRVLAPWPRLTHLKITSSMPGSIRECVTILPLCKALEHFVAQMYKVEVEGTLPVVEVPTLRTMALRRDAYKIGHYLRAPRLNRLTIRSESAQSDLDTMVAIASRGLLLELHHLSVKDPSVDALQFGQLLERLPALTHLDVDDMPSGRIDHLDDAATFIDVIRKAPRLRALSLQLLIFGGRFPEIVDLVDTGLPHLERLNLYNSRGYVQEEENAHDYEVWIEHLRLRGVHVETSRIIVGDARSWIKQPREEDWLRF</sequence>
<dbReference type="InterPro" id="IPR032675">
    <property type="entry name" value="LRR_dom_sf"/>
</dbReference>
<evidence type="ECO:0000313" key="2">
    <source>
        <dbReference type="EMBL" id="TRM57254.1"/>
    </source>
</evidence>
<dbReference type="AlphaFoldDB" id="A0A550BXI4"/>
<dbReference type="Gene3D" id="3.80.10.10">
    <property type="entry name" value="Ribonuclease Inhibitor"/>
    <property type="match status" value="1"/>
</dbReference>
<dbReference type="OrthoDB" id="3270987at2759"/>
<protein>
    <submittedName>
        <fullName evidence="2">Uncharacterized protein</fullName>
    </submittedName>
</protein>
<accession>A0A550BXI4</accession>
<evidence type="ECO:0000313" key="3">
    <source>
        <dbReference type="Proteomes" id="UP000320762"/>
    </source>
</evidence>
<dbReference type="STRING" id="97359.A0A550BXI4"/>
<dbReference type="SUPFAM" id="SSF52047">
    <property type="entry name" value="RNI-like"/>
    <property type="match status" value="1"/>
</dbReference>